<dbReference type="Gene3D" id="2.130.10.10">
    <property type="entry name" value="YVTN repeat-like/Quinoprotein amine dehydrogenase"/>
    <property type="match status" value="1"/>
</dbReference>
<dbReference type="PANTHER" id="PTHR30344">
    <property type="entry name" value="6-PHOSPHOGLUCONOLACTONASE-RELATED"/>
    <property type="match status" value="1"/>
</dbReference>
<dbReference type="Pfam" id="PF10282">
    <property type="entry name" value="Lactonase"/>
    <property type="match status" value="1"/>
</dbReference>
<dbReference type="InterPro" id="IPR015943">
    <property type="entry name" value="WD40/YVTN_repeat-like_dom_sf"/>
</dbReference>
<evidence type="ECO:0000256" key="1">
    <source>
        <dbReference type="ARBA" id="ARBA00005564"/>
    </source>
</evidence>
<accession>A0A6I1GJ36</accession>
<sequence length="421" mass="43918">MADSNAMNNDVYATVLTGGFGSIRGSHCPGIEALEVFTETTNTAAGANGNLSSNSSTITLAKAGVLADVPSPTWIERDGNLLYAVLEDTNEVAAFRIEHTNEANHNAVEPRLIELSRVAAQGESPTHAAVAVDDRGAKHLIVANYADGHVCVYPIAADGAVHDAAQVLAGKGRGPLPAQEGPHAHWILPLPDGRILSTDLGADRIYVHHWDSGKLVRDGAVQLAPGTGPRDMHLLPVVGGTAAHNWRVAVVGEWGNTVTLLGPVADSNSADGIHALQTVELGGDPLDQAASLAFVPWKALRAGDSATDTSGIAYVGLRGSERIMALSWNGEQLQRMAATSEPGWQGHGIDCGGSRPRHILPIGNLLLVANEVSNNVTAFVLASNGEPTVAANLPSGSPHRVHAAIAMAIRLIIVVFPWTAT</sequence>
<reference evidence="2 3" key="1">
    <citation type="submission" date="2019-09" db="EMBL/GenBank/DDBJ databases">
        <title>Characterization of the phylogenetic diversity of two novel species belonging to the genus Bifidobacterium: Bifidobacterium cebidarum sp. nov. and Bifidobacterium leontopitheci sp. nov.</title>
        <authorList>
            <person name="Lugli G.A."/>
            <person name="Duranti S."/>
            <person name="Milani C."/>
            <person name="Turroni F."/>
            <person name="Ventura M."/>
        </authorList>
    </citation>
    <scope>NUCLEOTIDE SEQUENCE [LARGE SCALE GENOMIC DNA]</scope>
    <source>
        <strain evidence="2 3">LMG 31469</strain>
    </source>
</reference>
<organism evidence="2 3">
    <name type="scientific">Bifidobacterium cebidarum</name>
    <dbReference type="NCBI Taxonomy" id="2650773"/>
    <lineage>
        <taxon>Bacteria</taxon>
        <taxon>Bacillati</taxon>
        <taxon>Actinomycetota</taxon>
        <taxon>Actinomycetes</taxon>
        <taxon>Bifidobacteriales</taxon>
        <taxon>Bifidobacteriaceae</taxon>
        <taxon>Bifidobacterium</taxon>
    </lineage>
</organism>
<evidence type="ECO:0000313" key="3">
    <source>
        <dbReference type="Proteomes" id="UP000468413"/>
    </source>
</evidence>
<dbReference type="InterPro" id="IPR050282">
    <property type="entry name" value="Cycloisomerase_2"/>
</dbReference>
<dbReference type="AlphaFoldDB" id="A0A6I1GJ36"/>
<protein>
    <submittedName>
        <fullName evidence="2">Carboxy-cis,cis-muconate cyclase</fullName>
    </submittedName>
</protein>
<comment type="caution">
    <text evidence="2">The sequence shown here is derived from an EMBL/GenBank/DDBJ whole genome shotgun (WGS) entry which is preliminary data.</text>
</comment>
<dbReference type="GO" id="GO:0017057">
    <property type="term" value="F:6-phosphogluconolactonase activity"/>
    <property type="evidence" value="ECO:0007669"/>
    <property type="project" value="TreeGrafter"/>
</dbReference>
<name>A0A6I1GJ36_9BIFI</name>
<dbReference type="InterPro" id="IPR019405">
    <property type="entry name" value="Lactonase_7-beta_prop"/>
</dbReference>
<proteinExistence type="inferred from homology"/>
<dbReference type="EMBL" id="WBVS01000007">
    <property type="protein sequence ID" value="KAB7787598.1"/>
    <property type="molecule type" value="Genomic_DNA"/>
</dbReference>
<dbReference type="PANTHER" id="PTHR30344:SF1">
    <property type="entry name" value="6-PHOSPHOGLUCONOLACTONASE"/>
    <property type="match status" value="1"/>
</dbReference>
<keyword evidence="3" id="KW-1185">Reference proteome</keyword>
<comment type="similarity">
    <text evidence="1">Belongs to the cycloisomerase 2 family.</text>
</comment>
<evidence type="ECO:0000313" key="2">
    <source>
        <dbReference type="EMBL" id="KAB7787598.1"/>
    </source>
</evidence>
<dbReference type="RefSeq" id="WP_226803430.1">
    <property type="nucleotide sequence ID" value="NZ_WBVS01000007.1"/>
</dbReference>
<gene>
    <name evidence="2" type="ORF">F7D08_1441</name>
</gene>
<dbReference type="SUPFAM" id="SSF75011">
    <property type="entry name" value="3-carboxy-cis,cis-mucoante lactonizing enzyme"/>
    <property type="match status" value="1"/>
</dbReference>
<dbReference type="Proteomes" id="UP000468413">
    <property type="component" value="Unassembled WGS sequence"/>
</dbReference>